<evidence type="ECO:0000256" key="1">
    <source>
        <dbReference type="SAM" id="MobiDB-lite"/>
    </source>
</evidence>
<dbReference type="EMBL" id="CM018038">
    <property type="protein sequence ID" value="KAA8538240.1"/>
    <property type="molecule type" value="Genomic_DNA"/>
</dbReference>
<feature type="region of interest" description="Disordered" evidence="1">
    <location>
        <begin position="39"/>
        <end position="69"/>
    </location>
</feature>
<protein>
    <submittedName>
        <fullName evidence="2">Uncharacterized protein</fullName>
    </submittedName>
</protein>
<sequence length="155" mass="16415">MKGGSGRSVQLEKKEKQGERGAIGKREEWEAIEVEMARDKKRRAAVGEGGVNPKREETPVGRKSGSSVGIGIDGKVVKTGGDVMSNACVRVPVLIIVNCRGWGRRLGGVSDVGLRSGGRRSMKMVVESMPTSNSGMANFGADLTRRSGGMGLGVW</sequence>
<feature type="region of interest" description="Disordered" evidence="1">
    <location>
        <begin position="1"/>
        <end position="25"/>
    </location>
</feature>
<accession>A0A5J5B6R2</accession>
<evidence type="ECO:0000313" key="2">
    <source>
        <dbReference type="EMBL" id="KAA8538240.1"/>
    </source>
</evidence>
<reference evidence="2 3" key="1">
    <citation type="submission" date="2019-09" db="EMBL/GenBank/DDBJ databases">
        <title>A chromosome-level genome assembly of the Chinese tupelo Nyssa sinensis.</title>
        <authorList>
            <person name="Yang X."/>
            <person name="Kang M."/>
            <person name="Yang Y."/>
            <person name="Xiong H."/>
            <person name="Wang M."/>
            <person name="Zhang Z."/>
            <person name="Wang Z."/>
            <person name="Wu H."/>
            <person name="Ma T."/>
            <person name="Liu J."/>
            <person name="Xi Z."/>
        </authorList>
    </citation>
    <scope>NUCLEOTIDE SEQUENCE [LARGE SCALE GENOMIC DNA]</scope>
    <source>
        <strain evidence="2">J267</strain>
        <tissue evidence="2">Leaf</tissue>
    </source>
</reference>
<proteinExistence type="predicted"/>
<organism evidence="2 3">
    <name type="scientific">Nyssa sinensis</name>
    <dbReference type="NCBI Taxonomy" id="561372"/>
    <lineage>
        <taxon>Eukaryota</taxon>
        <taxon>Viridiplantae</taxon>
        <taxon>Streptophyta</taxon>
        <taxon>Embryophyta</taxon>
        <taxon>Tracheophyta</taxon>
        <taxon>Spermatophyta</taxon>
        <taxon>Magnoliopsida</taxon>
        <taxon>eudicotyledons</taxon>
        <taxon>Gunneridae</taxon>
        <taxon>Pentapetalae</taxon>
        <taxon>asterids</taxon>
        <taxon>Cornales</taxon>
        <taxon>Nyssaceae</taxon>
        <taxon>Nyssa</taxon>
    </lineage>
</organism>
<feature type="compositionally biased region" description="Basic and acidic residues" evidence="1">
    <location>
        <begin position="10"/>
        <end position="25"/>
    </location>
</feature>
<gene>
    <name evidence="2" type="ORF">F0562_027937</name>
</gene>
<keyword evidence="3" id="KW-1185">Reference proteome</keyword>
<name>A0A5J5B6R2_9ASTE</name>
<dbReference type="AlphaFoldDB" id="A0A5J5B6R2"/>
<dbReference type="Proteomes" id="UP000325577">
    <property type="component" value="Linkage Group LG15"/>
</dbReference>
<evidence type="ECO:0000313" key="3">
    <source>
        <dbReference type="Proteomes" id="UP000325577"/>
    </source>
</evidence>